<evidence type="ECO:0000313" key="4">
    <source>
        <dbReference type="Proteomes" id="UP000242188"/>
    </source>
</evidence>
<dbReference type="Proteomes" id="UP000242188">
    <property type="component" value="Unassembled WGS sequence"/>
</dbReference>
<dbReference type="EMBL" id="NEDP02004019">
    <property type="protein sequence ID" value="OWF47187.1"/>
    <property type="molecule type" value="Genomic_DNA"/>
</dbReference>
<keyword evidence="4" id="KW-1185">Reference proteome</keyword>
<feature type="domain" description="Amine oxidase" evidence="2">
    <location>
        <begin position="73"/>
        <end position="343"/>
    </location>
</feature>
<dbReference type="Gene3D" id="3.30.70.1990">
    <property type="match status" value="1"/>
</dbReference>
<name>A0A210QEI7_MIZYE</name>
<dbReference type="AlphaFoldDB" id="A0A210QEI7"/>
<feature type="chain" id="PRO_5012939459" description="Amine oxidase domain-containing protein" evidence="1">
    <location>
        <begin position="24"/>
        <end position="529"/>
    </location>
</feature>
<gene>
    <name evidence="3" type="ORF">KP79_PYT20384</name>
</gene>
<dbReference type="Gene3D" id="3.50.50.60">
    <property type="entry name" value="FAD/NAD(P)-binding domain"/>
    <property type="match status" value="1"/>
</dbReference>
<protein>
    <recommendedName>
        <fullName evidence="2">Amine oxidase domain-containing protein</fullName>
    </recommendedName>
</protein>
<reference evidence="3 4" key="1">
    <citation type="journal article" date="2017" name="Nat. Ecol. Evol.">
        <title>Scallop genome provides insights into evolution of bilaterian karyotype and development.</title>
        <authorList>
            <person name="Wang S."/>
            <person name="Zhang J."/>
            <person name="Jiao W."/>
            <person name="Li J."/>
            <person name="Xun X."/>
            <person name="Sun Y."/>
            <person name="Guo X."/>
            <person name="Huan P."/>
            <person name="Dong B."/>
            <person name="Zhang L."/>
            <person name="Hu X."/>
            <person name="Sun X."/>
            <person name="Wang J."/>
            <person name="Zhao C."/>
            <person name="Wang Y."/>
            <person name="Wang D."/>
            <person name="Huang X."/>
            <person name="Wang R."/>
            <person name="Lv J."/>
            <person name="Li Y."/>
            <person name="Zhang Z."/>
            <person name="Liu B."/>
            <person name="Lu W."/>
            <person name="Hui Y."/>
            <person name="Liang J."/>
            <person name="Zhou Z."/>
            <person name="Hou R."/>
            <person name="Li X."/>
            <person name="Liu Y."/>
            <person name="Li H."/>
            <person name="Ning X."/>
            <person name="Lin Y."/>
            <person name="Zhao L."/>
            <person name="Xing Q."/>
            <person name="Dou J."/>
            <person name="Li Y."/>
            <person name="Mao J."/>
            <person name="Guo H."/>
            <person name="Dou H."/>
            <person name="Li T."/>
            <person name="Mu C."/>
            <person name="Jiang W."/>
            <person name="Fu Q."/>
            <person name="Fu X."/>
            <person name="Miao Y."/>
            <person name="Liu J."/>
            <person name="Yu Q."/>
            <person name="Li R."/>
            <person name="Liao H."/>
            <person name="Li X."/>
            <person name="Kong Y."/>
            <person name="Jiang Z."/>
            <person name="Chourrout D."/>
            <person name="Li R."/>
            <person name="Bao Z."/>
        </authorList>
    </citation>
    <scope>NUCLEOTIDE SEQUENCE [LARGE SCALE GENOMIC DNA]</scope>
    <source>
        <strain evidence="3 4">PY_sf001</strain>
    </source>
</reference>
<dbReference type="Pfam" id="PF01593">
    <property type="entry name" value="Amino_oxidase"/>
    <property type="match status" value="1"/>
</dbReference>
<dbReference type="GO" id="GO:0016491">
    <property type="term" value="F:oxidoreductase activity"/>
    <property type="evidence" value="ECO:0007669"/>
    <property type="project" value="InterPro"/>
</dbReference>
<proteinExistence type="predicted"/>
<comment type="caution">
    <text evidence="3">The sequence shown here is derived from an EMBL/GenBank/DDBJ whole genome shotgun (WGS) entry which is preliminary data.</text>
</comment>
<organism evidence="3 4">
    <name type="scientific">Mizuhopecten yessoensis</name>
    <name type="common">Japanese scallop</name>
    <name type="synonym">Patinopecten yessoensis</name>
    <dbReference type="NCBI Taxonomy" id="6573"/>
    <lineage>
        <taxon>Eukaryota</taxon>
        <taxon>Metazoa</taxon>
        <taxon>Spiralia</taxon>
        <taxon>Lophotrochozoa</taxon>
        <taxon>Mollusca</taxon>
        <taxon>Bivalvia</taxon>
        <taxon>Autobranchia</taxon>
        <taxon>Pteriomorphia</taxon>
        <taxon>Pectinida</taxon>
        <taxon>Pectinoidea</taxon>
        <taxon>Pectinidae</taxon>
        <taxon>Mizuhopecten</taxon>
    </lineage>
</organism>
<keyword evidence="1" id="KW-0732">Signal</keyword>
<dbReference type="Gene3D" id="1.10.405.20">
    <property type="match status" value="1"/>
</dbReference>
<dbReference type="SUPFAM" id="SSF51905">
    <property type="entry name" value="FAD/NAD(P)-binding domain"/>
    <property type="match status" value="1"/>
</dbReference>
<dbReference type="OrthoDB" id="5046242at2759"/>
<dbReference type="InterPro" id="IPR036188">
    <property type="entry name" value="FAD/NAD-bd_sf"/>
</dbReference>
<evidence type="ECO:0000259" key="2">
    <source>
        <dbReference type="Pfam" id="PF01593"/>
    </source>
</evidence>
<evidence type="ECO:0000313" key="3">
    <source>
        <dbReference type="EMBL" id="OWF47187.1"/>
    </source>
</evidence>
<dbReference type="InterPro" id="IPR002937">
    <property type="entry name" value="Amino_oxidase"/>
</dbReference>
<accession>A0A210QEI7</accession>
<sequence>MLLWRLVYFAVAVCYSLLKPSHSQDVSLDKVLQLTRLREMLSEPIAAKGEAFPNITGPKSFDSKIAILGAEPAGIHMAYKLKKLGYTNVVVLEPEDRIGGDSLTVYHRGVRHELGVGHFRVENTDILSIIQDFRMGPVQPIGDVSVWPDSDHAEDLLPYLLFDANQRSNDSNPLTALNLLSEAVMTYVRIHRQIFGDYDGLLMPRPLTPEMQMVNGTIEDFLKRNDLSMLETPFRVLYTAQGYGDIDKRAALYGLMYVTPKRLLRLIESFIDLSNRGDTYILERGFSALWAEIVNKANLDVRVNRNISYIIRTPGKINVFYDGTAEAETMEVYDFLIVARDMSKVLGIVDTSWIERGIFSHLTPSFMTSSLIDTNFGRRAPMPRAYYMYNIKSRANHSVLYHEDSYSILHNIQGTNYSRGLIPGGYDGEMYQSIVVRQYGDSFPSEDDIKSGFLNHANLYGITHGLVLARKTWNYFSKFGPAEMAAGLLWDIFTLQGHKNTWYIGSSVCFDSLNNVIDYNNLILQHFNL</sequence>
<evidence type="ECO:0000256" key="1">
    <source>
        <dbReference type="SAM" id="SignalP"/>
    </source>
</evidence>
<feature type="signal peptide" evidence="1">
    <location>
        <begin position="1"/>
        <end position="23"/>
    </location>
</feature>